<dbReference type="AlphaFoldDB" id="A0A7W2EDE8"/>
<dbReference type="RefSeq" id="WP_182213065.1">
    <property type="nucleotide sequence ID" value="NZ_JACEZS010000001.1"/>
</dbReference>
<keyword evidence="2" id="KW-1185">Reference proteome</keyword>
<proteinExistence type="predicted"/>
<name>A0A7W2EDE8_9BURK</name>
<protein>
    <submittedName>
        <fullName evidence="1">Uncharacterized protein</fullName>
    </submittedName>
</protein>
<gene>
    <name evidence="1" type="ORF">H3H36_00720</name>
</gene>
<evidence type="ECO:0000313" key="1">
    <source>
        <dbReference type="EMBL" id="MBA5603885.1"/>
    </source>
</evidence>
<organism evidence="1 2">
    <name type="scientific">Rugamonas fusca</name>
    <dbReference type="NCBI Taxonomy" id="2758568"/>
    <lineage>
        <taxon>Bacteria</taxon>
        <taxon>Pseudomonadati</taxon>
        <taxon>Pseudomonadota</taxon>
        <taxon>Betaproteobacteria</taxon>
        <taxon>Burkholderiales</taxon>
        <taxon>Oxalobacteraceae</taxon>
        <taxon>Telluria group</taxon>
        <taxon>Rugamonas</taxon>
    </lineage>
</organism>
<accession>A0A7W2EDE8</accession>
<dbReference type="EMBL" id="JACEZS010000001">
    <property type="protein sequence ID" value="MBA5603885.1"/>
    <property type="molecule type" value="Genomic_DNA"/>
</dbReference>
<comment type="caution">
    <text evidence="1">The sequence shown here is derived from an EMBL/GenBank/DDBJ whole genome shotgun (WGS) entry which is preliminary data.</text>
</comment>
<evidence type="ECO:0000313" key="2">
    <source>
        <dbReference type="Proteomes" id="UP000566711"/>
    </source>
</evidence>
<dbReference type="Proteomes" id="UP000566711">
    <property type="component" value="Unassembled WGS sequence"/>
</dbReference>
<sequence length="437" mass="48276">MAISAFAVWMLTQEARSLQARLERLRPFALIEPMVPAAALLPQAQTAIESYLARGRRELHGMVHDYLAWLRGPARRTASAADAQRRFTFVRLRFNAALTQFDLFNEVITQRSEHENGVWLSGLDAVAADALTLAGAYYQAPPVVCYLDRGPGAAIRRARTRLPGGGENPVAIVRVPRERMVGSGIASSLVHEVGHQGAALLDLVNSVRPLLQAMQRGGGGAPQAWQLWERWISEIVADFWSLLRVGVGATLGLIGVVSLPRAFVFRLNADDPHPVPWIRVKLSCAMGRSVYPHPQWERLERLWESYYPAAGLAPPQLQALAQLQDSMPALVGLLVQHRPPSLRGRSLLDVMDAGARQPRRLQLLFRFWNRNPARMYRAAPSLVFAVLGQARADGTLAPEDEAALLERLLTHWALRTTLDTSAVCGAHQHRLSTLEGA</sequence>
<reference evidence="1 2" key="1">
    <citation type="submission" date="2020-07" db="EMBL/GenBank/DDBJ databases">
        <title>Novel species isolated from subtropical streams in China.</title>
        <authorList>
            <person name="Lu H."/>
        </authorList>
    </citation>
    <scope>NUCLEOTIDE SEQUENCE [LARGE SCALE GENOMIC DNA]</scope>
    <source>
        <strain evidence="1 2">FT3S</strain>
    </source>
</reference>